<evidence type="ECO:0000256" key="1">
    <source>
        <dbReference type="SAM" id="Phobius"/>
    </source>
</evidence>
<organism evidence="2 3">
    <name type="scientific">Thalassotalea insulae</name>
    <dbReference type="NCBI Taxonomy" id="2056778"/>
    <lineage>
        <taxon>Bacteria</taxon>
        <taxon>Pseudomonadati</taxon>
        <taxon>Pseudomonadota</taxon>
        <taxon>Gammaproteobacteria</taxon>
        <taxon>Alteromonadales</taxon>
        <taxon>Colwelliaceae</taxon>
        <taxon>Thalassotalea</taxon>
    </lineage>
</organism>
<feature type="transmembrane region" description="Helical" evidence="1">
    <location>
        <begin position="196"/>
        <end position="213"/>
    </location>
</feature>
<dbReference type="RefSeq" id="WP_284245162.1">
    <property type="nucleotide sequence ID" value="NZ_BSST01000001.1"/>
</dbReference>
<feature type="transmembrane region" description="Helical" evidence="1">
    <location>
        <begin position="84"/>
        <end position="103"/>
    </location>
</feature>
<comment type="caution">
    <text evidence="2">The sequence shown here is derived from an EMBL/GenBank/DDBJ whole genome shotgun (WGS) entry which is preliminary data.</text>
</comment>
<accession>A0ABQ6GUC0</accession>
<reference evidence="2 3" key="1">
    <citation type="submission" date="2023-03" db="EMBL/GenBank/DDBJ databases">
        <title>Draft genome sequence of Thalassotalea insulae KCTC 62186T.</title>
        <authorList>
            <person name="Sawabe T."/>
        </authorList>
    </citation>
    <scope>NUCLEOTIDE SEQUENCE [LARGE SCALE GENOMIC DNA]</scope>
    <source>
        <strain evidence="2 3">KCTC 62186</strain>
    </source>
</reference>
<sequence length="230" mass="26101">MKDDNLPLNEKYKAILQSEQQAAAVLDISSLPEKNDQGAVDTSAIDQQWLTLTQDWQAQPFEKTDISALLSQTKRRTWWAKGCFILNILATFLSLVGFIYGVVNGQLGQPINSFLGLGGLMSVFFVCYEFKIRRESWSKINNSPEQAIDNALAGYQSSLKYMLLTKWSCVPFAVLANWLVYSVAQQSGRLKLTELVFINLVLVSTFVVAEVLYRKRKKEYQQLRAKTENL</sequence>
<dbReference type="Proteomes" id="UP001157186">
    <property type="component" value="Unassembled WGS sequence"/>
</dbReference>
<evidence type="ECO:0000313" key="3">
    <source>
        <dbReference type="Proteomes" id="UP001157186"/>
    </source>
</evidence>
<dbReference type="EMBL" id="BSST01000001">
    <property type="protein sequence ID" value="GLX79259.1"/>
    <property type="molecule type" value="Genomic_DNA"/>
</dbReference>
<evidence type="ECO:0000313" key="2">
    <source>
        <dbReference type="EMBL" id="GLX79259.1"/>
    </source>
</evidence>
<keyword evidence="1" id="KW-1133">Transmembrane helix</keyword>
<feature type="transmembrane region" description="Helical" evidence="1">
    <location>
        <begin position="109"/>
        <end position="130"/>
    </location>
</feature>
<feature type="transmembrane region" description="Helical" evidence="1">
    <location>
        <begin position="164"/>
        <end position="184"/>
    </location>
</feature>
<keyword evidence="1" id="KW-0812">Transmembrane</keyword>
<protein>
    <submittedName>
        <fullName evidence="2">Uncharacterized protein</fullName>
    </submittedName>
</protein>
<name>A0ABQ6GUC0_9GAMM</name>
<keyword evidence="1" id="KW-0472">Membrane</keyword>
<gene>
    <name evidence="2" type="ORF">tinsulaeT_25990</name>
</gene>
<keyword evidence="3" id="KW-1185">Reference proteome</keyword>
<proteinExistence type="predicted"/>